<evidence type="ECO:0000256" key="1">
    <source>
        <dbReference type="SAM" id="SignalP"/>
    </source>
</evidence>
<proteinExistence type="predicted"/>
<dbReference type="AlphaFoldDB" id="A0AAW6G6R7"/>
<feature type="chain" id="PRO_5043958444" description="Lipoprotein" evidence="1">
    <location>
        <begin position="19"/>
        <end position="306"/>
    </location>
</feature>
<accession>A0AAW6G6R7</accession>
<name>A0AAW6G6R7_BACUN</name>
<evidence type="ECO:0008006" key="4">
    <source>
        <dbReference type="Google" id="ProtNLM"/>
    </source>
</evidence>
<evidence type="ECO:0000313" key="3">
    <source>
        <dbReference type="Proteomes" id="UP001218502"/>
    </source>
</evidence>
<keyword evidence="1" id="KW-0732">Signal</keyword>
<feature type="signal peptide" evidence="1">
    <location>
        <begin position="1"/>
        <end position="18"/>
    </location>
</feature>
<reference evidence="2" key="1">
    <citation type="submission" date="2022-10" db="EMBL/GenBank/DDBJ databases">
        <title>Human gut microbiome strain richness.</title>
        <authorList>
            <person name="Chen-Liaw A."/>
        </authorList>
    </citation>
    <scope>NUCLEOTIDE SEQUENCE</scope>
    <source>
        <strain evidence="2">A1_m1001262Bd0_191120</strain>
    </source>
</reference>
<sequence length="306" mass="35844">MKRLEVIMILLTVMFSGACQSTNKNIDQMKMKEKLINSLKNYSENRIYYVNVNKGGCRVELTVNDIFLNNDFTEWGSTGTIPMNLSILKSGKQKLRIRIFPTTKENTLTDITRLQVNVSYGLTPKSPINELVTLVDWELSQDIIDKKLPNYETVLEFEAVVPYDYTYRLIDAVDLKNIPNIKQLALKRIREIRDLYEKGDVETYWRMVFAKYSQYANSLYQTPEEISEDLKDDIKIFAPHKNRKFSSIDNYDFFFFAEGKTVMVLDRDTRESVLKCSYTDEQGFECEDELTIILYMPKDSNELEIY</sequence>
<dbReference type="RefSeq" id="WP_195357771.1">
    <property type="nucleotide sequence ID" value="NZ_JAQNQY010000022.1"/>
</dbReference>
<comment type="caution">
    <text evidence="2">The sequence shown here is derived from an EMBL/GenBank/DDBJ whole genome shotgun (WGS) entry which is preliminary data.</text>
</comment>
<dbReference type="Proteomes" id="UP001218502">
    <property type="component" value="Unassembled WGS sequence"/>
</dbReference>
<dbReference type="EMBL" id="JAQNQY010000022">
    <property type="protein sequence ID" value="MDC1754081.1"/>
    <property type="molecule type" value="Genomic_DNA"/>
</dbReference>
<evidence type="ECO:0000313" key="2">
    <source>
        <dbReference type="EMBL" id="MDC1754081.1"/>
    </source>
</evidence>
<protein>
    <recommendedName>
        <fullName evidence="4">Lipoprotein</fullName>
    </recommendedName>
</protein>
<dbReference type="PROSITE" id="PS51257">
    <property type="entry name" value="PROKAR_LIPOPROTEIN"/>
    <property type="match status" value="1"/>
</dbReference>
<organism evidence="2 3">
    <name type="scientific">Bacteroides uniformis</name>
    <dbReference type="NCBI Taxonomy" id="820"/>
    <lineage>
        <taxon>Bacteria</taxon>
        <taxon>Pseudomonadati</taxon>
        <taxon>Bacteroidota</taxon>
        <taxon>Bacteroidia</taxon>
        <taxon>Bacteroidales</taxon>
        <taxon>Bacteroidaceae</taxon>
        <taxon>Bacteroides</taxon>
    </lineage>
</organism>
<gene>
    <name evidence="2" type="ORF">POY80_16705</name>
</gene>